<proteinExistence type="predicted"/>
<dbReference type="Gene3D" id="3.90.550.10">
    <property type="entry name" value="Spore Coat Polysaccharide Biosynthesis Protein SpsA, Chain A"/>
    <property type="match status" value="1"/>
</dbReference>
<dbReference type="Proteomes" id="UP000594800">
    <property type="component" value="Chromosome"/>
</dbReference>
<keyword evidence="1" id="KW-0460">Magnesium</keyword>
<dbReference type="AlphaFoldDB" id="A0A7S9LUB8"/>
<dbReference type="InterPro" id="IPR036425">
    <property type="entry name" value="MoaB/Mog-like_dom_sf"/>
</dbReference>
<dbReference type="PIRSF" id="PIRSF036626">
    <property type="entry name" value="MPTBd_MobAlike"/>
    <property type="match status" value="1"/>
</dbReference>
<dbReference type="CDD" id="cd03522">
    <property type="entry name" value="MoeA_like"/>
    <property type="match status" value="1"/>
</dbReference>
<organism evidence="3 4">
    <name type="scientific">Pontivivens ytuae</name>
    <dbReference type="NCBI Taxonomy" id="2789856"/>
    <lineage>
        <taxon>Bacteria</taxon>
        <taxon>Pseudomonadati</taxon>
        <taxon>Pseudomonadota</taxon>
        <taxon>Alphaproteobacteria</taxon>
        <taxon>Rhodobacterales</taxon>
        <taxon>Paracoccaceae</taxon>
        <taxon>Pontivivens</taxon>
    </lineage>
</organism>
<dbReference type="SUPFAM" id="SSF53448">
    <property type="entry name" value="Nucleotide-diphospho-sugar transferases"/>
    <property type="match status" value="1"/>
</dbReference>
<dbReference type="Pfam" id="PF00994">
    <property type="entry name" value="MoCF_biosynth"/>
    <property type="match status" value="1"/>
</dbReference>
<accession>A0A7S9LUB8</accession>
<reference evidence="3 4" key="1">
    <citation type="submission" date="2020-11" db="EMBL/GenBank/DDBJ databases">
        <title>Description of Pontivivens ytuae sp. nov. isolated from deep sea sediment of Mariana Trench.</title>
        <authorList>
            <person name="Wang Z."/>
            <person name="Sun Q.-L."/>
            <person name="Xu X.-D."/>
            <person name="Tang Y.-Z."/>
            <person name="Zhang J."/>
        </authorList>
    </citation>
    <scope>NUCLEOTIDE SEQUENCE [LARGE SCALE GENOMIC DNA]</scope>
    <source>
        <strain evidence="3 4">MT2928</strain>
    </source>
</reference>
<dbReference type="PANTHER" id="PTHR43777">
    <property type="entry name" value="MOLYBDENUM COFACTOR CYTIDYLYLTRANSFERASE"/>
    <property type="match status" value="1"/>
</dbReference>
<dbReference type="KEGG" id="poz:I0K15_06650"/>
<keyword evidence="3" id="KW-0808">Transferase</keyword>
<evidence type="ECO:0000313" key="4">
    <source>
        <dbReference type="Proteomes" id="UP000594800"/>
    </source>
</evidence>
<name>A0A7S9LUB8_9RHOB</name>
<dbReference type="InterPro" id="IPR025877">
    <property type="entry name" value="MobA-like_NTP_Trfase"/>
</dbReference>
<evidence type="ECO:0000313" key="3">
    <source>
        <dbReference type="EMBL" id="QPH55409.1"/>
    </source>
</evidence>
<dbReference type="InterPro" id="IPR001453">
    <property type="entry name" value="MoaB/Mog_dom"/>
</dbReference>
<dbReference type="Gene3D" id="3.40.980.10">
    <property type="entry name" value="MoaB/Mog-like domain"/>
    <property type="match status" value="1"/>
</dbReference>
<evidence type="ECO:0000256" key="1">
    <source>
        <dbReference type="ARBA" id="ARBA00022842"/>
    </source>
</evidence>
<dbReference type="SUPFAM" id="SSF53218">
    <property type="entry name" value="Molybdenum cofactor biosynthesis proteins"/>
    <property type="match status" value="1"/>
</dbReference>
<sequence>MTFGEIPLDAAEGAILAHSIALPAGGRLRKGRRLSAADIETLRAAGLEHVTAARLDPDDLDEDAAAAALAADLGGEGISVTAPFTGRVNLHAEEAGLVRVDAAGVAAFNAVDEAITLATLPDYARVEPRTMLATVKIIPYGAPGLAVERARAARPLLELHPFRPLRVDLLLTETPGLKPSLLKKGAEAISQRLDRLGLRRGAQEVVPHRTEPLAAAVAASDADVVLILGASATSDRADVAPAAVVAAGGEIERFGMPVDPGNLLFIGALGGRPVVGLPGCVRSPALNGADWVLERLAAGLAVTSEDITAMGVGGLLKEIPTRPQPRSLQRADRPQRPRIEALLLAAGASRRMGGRDKLMEPVGGVPLLRHVANTLRRSRVDAVRVALPSDRPARRSVLEGAGADLVTIPDARDGMAASLRGALAAIAPETDAVLVVLADMPDVSTADIDAILAAYDADEGREIVRATTADGRPGHPILFGRRFFESLARLEGDVGARDVLRDAADFVVEVPTRGDAAIVDLDTPEAWSRWRAGREAS</sequence>
<dbReference type="PANTHER" id="PTHR43777:SF1">
    <property type="entry name" value="MOLYBDENUM COFACTOR CYTIDYLYLTRANSFERASE"/>
    <property type="match status" value="1"/>
</dbReference>
<gene>
    <name evidence="3" type="ORF">I0K15_06650</name>
</gene>
<keyword evidence="4" id="KW-1185">Reference proteome</keyword>
<dbReference type="InterPro" id="IPR029044">
    <property type="entry name" value="Nucleotide-diphossugar_trans"/>
</dbReference>
<dbReference type="CDD" id="cd04182">
    <property type="entry name" value="GT_2_like_f"/>
    <property type="match status" value="1"/>
</dbReference>
<feature type="domain" description="MoaB/Mog" evidence="2">
    <location>
        <begin position="168"/>
        <end position="298"/>
    </location>
</feature>
<dbReference type="GO" id="GO:0016779">
    <property type="term" value="F:nucleotidyltransferase activity"/>
    <property type="evidence" value="ECO:0007669"/>
    <property type="project" value="UniProtKB-ARBA"/>
</dbReference>
<evidence type="ECO:0000259" key="2">
    <source>
        <dbReference type="SMART" id="SM00852"/>
    </source>
</evidence>
<protein>
    <submittedName>
        <fullName evidence="3">Molybdopterin-binding/glycosyltransferase family 2 protein</fullName>
    </submittedName>
</protein>
<dbReference type="Pfam" id="PF12804">
    <property type="entry name" value="NTP_transf_3"/>
    <property type="match status" value="1"/>
</dbReference>
<dbReference type="EMBL" id="CP064942">
    <property type="protein sequence ID" value="QPH55409.1"/>
    <property type="molecule type" value="Genomic_DNA"/>
</dbReference>
<dbReference type="RefSeq" id="WP_196104608.1">
    <property type="nucleotide sequence ID" value="NZ_CP064942.1"/>
</dbReference>
<dbReference type="SMART" id="SM00852">
    <property type="entry name" value="MoCF_biosynth"/>
    <property type="match status" value="1"/>
</dbReference>
<dbReference type="InterPro" id="IPR012184">
    <property type="entry name" value="Bifunc_Mopterin-bd"/>
</dbReference>